<dbReference type="GO" id="GO:0016765">
    <property type="term" value="F:transferase activity, transferring alkyl or aryl (other than methyl) groups"/>
    <property type="evidence" value="ECO:0007669"/>
    <property type="project" value="UniProtKB-UniRule"/>
</dbReference>
<dbReference type="NCBIfam" id="NF006003">
    <property type="entry name" value="PRK08133.1"/>
    <property type="match status" value="1"/>
</dbReference>
<proteinExistence type="inferred from homology"/>
<evidence type="ECO:0000313" key="7">
    <source>
        <dbReference type="EMBL" id="VFK45046.1"/>
    </source>
</evidence>
<dbReference type="SUPFAM" id="SSF53383">
    <property type="entry name" value="PLP-dependent transferases"/>
    <property type="match status" value="1"/>
</dbReference>
<feature type="modified residue" description="N6-(pyridoxal phosphate)lysine" evidence="3 4">
    <location>
        <position position="220"/>
    </location>
</feature>
<dbReference type="GO" id="GO:0030170">
    <property type="term" value="F:pyridoxal phosphate binding"/>
    <property type="evidence" value="ECO:0007669"/>
    <property type="project" value="UniProtKB-UniRule"/>
</dbReference>
<protein>
    <recommendedName>
        <fullName evidence="3">O-succinylhomoserine sulfhydrylase</fullName>
        <shortName evidence="3">OSH sulfhydrylase</shortName>
        <shortName evidence="3">OSHS sulfhydrylase</shortName>
        <ecNumber evidence="3">2.5.1.-</ecNumber>
    </recommendedName>
</protein>
<reference evidence="6" key="1">
    <citation type="submission" date="2019-02" db="EMBL/GenBank/DDBJ databases">
        <authorList>
            <person name="Gruber-Vodicka R. H."/>
            <person name="Seah K. B. B."/>
        </authorList>
    </citation>
    <scope>NUCLEOTIDE SEQUENCE</scope>
    <source>
        <strain evidence="7">BECK_S1320</strain>
        <strain evidence="6">BECK_S1321</strain>
    </source>
</reference>
<evidence type="ECO:0000256" key="4">
    <source>
        <dbReference type="PIRSR" id="PIRSR001434-2"/>
    </source>
</evidence>
<dbReference type="AlphaFoldDB" id="A0A450YGY6"/>
<dbReference type="PIRSF" id="PIRSF001434">
    <property type="entry name" value="CGS"/>
    <property type="match status" value="1"/>
</dbReference>
<dbReference type="GO" id="GO:0005737">
    <property type="term" value="C:cytoplasm"/>
    <property type="evidence" value="ECO:0007669"/>
    <property type="project" value="TreeGrafter"/>
</dbReference>
<keyword evidence="3" id="KW-0486">Methionine biosynthesis</keyword>
<accession>A0A450YGY6</accession>
<sequence>MTTTNLPADDFTGYAFATRAARAGQMRTAEGEHNDPIFTTSSYVFQSAAQAKARFSEEEPGNVYSRFTNPTVRTFERRLAALEEAEYCVATASGMSAILTTCLALLKAGDHVVASRNLFGSTVNLFTNILARFGIETTFVPLMDPARDTEIWAEAIRPETRMLFLETPANPLTEIADIRAFADLAHAHHCLLAVDNVICTPALQKPLTLGADIVIHSATKYLDGQGRCLGGAIVTRNEPIKNDVFGVLRTGGASMSPFNAWVFLKGLETLALRMNAHSASALEIARWLEEQPGIARVYYPGLDSHPHHGLAASQQSAFGGILAFDIEGAREEAWRLIDATRMVSITANFGDIKSTITHPATTTHGRLTPEQRMEAGIGEGLVRFAAGLEDMEDIKADLQRGLDMIRNFP</sequence>
<name>A0A450YGY6_9GAMM</name>
<dbReference type="PANTHER" id="PTHR11808:SF80">
    <property type="entry name" value="CYSTATHIONINE GAMMA-LYASE"/>
    <property type="match status" value="1"/>
</dbReference>
<keyword evidence="2 3" id="KW-0663">Pyridoxal phosphate</keyword>
<dbReference type="InterPro" id="IPR015424">
    <property type="entry name" value="PyrdxlP-dep_Trfase"/>
</dbReference>
<dbReference type="FunFam" id="3.40.640.10:FF:000046">
    <property type="entry name" value="Cystathionine gamma-lyase"/>
    <property type="match status" value="1"/>
</dbReference>
<dbReference type="InterPro" id="IPR015422">
    <property type="entry name" value="PyrdxlP-dep_Trfase_small"/>
</dbReference>
<evidence type="ECO:0000313" key="6">
    <source>
        <dbReference type="EMBL" id="VFK40797.1"/>
    </source>
</evidence>
<evidence type="ECO:0000256" key="1">
    <source>
        <dbReference type="ARBA" id="ARBA00001933"/>
    </source>
</evidence>
<dbReference type="FunFam" id="3.90.1150.10:FF:000033">
    <property type="entry name" value="Cystathionine gamma-synthase"/>
    <property type="match status" value="1"/>
</dbReference>
<dbReference type="HAMAP" id="MF_02056">
    <property type="entry name" value="MetZ"/>
    <property type="match status" value="1"/>
</dbReference>
<keyword evidence="3" id="KW-0028">Amino-acid biosynthesis</keyword>
<organism evidence="6">
    <name type="scientific">Candidatus Kentrum sp. SD</name>
    <dbReference type="NCBI Taxonomy" id="2126332"/>
    <lineage>
        <taxon>Bacteria</taxon>
        <taxon>Pseudomonadati</taxon>
        <taxon>Pseudomonadota</taxon>
        <taxon>Gammaproteobacteria</taxon>
        <taxon>Candidatus Kentrum</taxon>
    </lineage>
</organism>
<dbReference type="EMBL" id="CAADFR010000073">
    <property type="protein sequence ID" value="VFK40797.1"/>
    <property type="molecule type" value="Genomic_DNA"/>
</dbReference>
<dbReference type="CDD" id="cd00614">
    <property type="entry name" value="CGS_like"/>
    <property type="match status" value="1"/>
</dbReference>
<dbReference type="Gene3D" id="3.40.640.10">
    <property type="entry name" value="Type I PLP-dependent aspartate aminotransferase-like (Major domain)"/>
    <property type="match status" value="1"/>
</dbReference>
<comment type="cofactor">
    <cofactor evidence="1 3 5">
        <name>pyridoxal 5'-phosphate</name>
        <dbReference type="ChEBI" id="CHEBI:597326"/>
    </cofactor>
</comment>
<dbReference type="GO" id="GO:0071266">
    <property type="term" value="P:'de novo' L-methionine biosynthetic process"/>
    <property type="evidence" value="ECO:0007669"/>
    <property type="project" value="UniProtKB-UniRule"/>
</dbReference>
<keyword evidence="3" id="KW-0808">Transferase</keyword>
<dbReference type="InterPro" id="IPR054542">
    <property type="entry name" value="Cys_met_metab_PP"/>
</dbReference>
<comment type="subunit">
    <text evidence="3">Homotetramer.</text>
</comment>
<dbReference type="UniPathway" id="UPA00051">
    <property type="reaction ID" value="UER00449"/>
</dbReference>
<evidence type="ECO:0000256" key="3">
    <source>
        <dbReference type="HAMAP-Rule" id="MF_02056"/>
    </source>
</evidence>
<dbReference type="InterPro" id="IPR015421">
    <property type="entry name" value="PyrdxlP-dep_Trfase_major"/>
</dbReference>
<dbReference type="NCBIfam" id="TIGR01325">
    <property type="entry name" value="O_suc_HS_sulf"/>
    <property type="match status" value="1"/>
</dbReference>
<dbReference type="InterPro" id="IPR000277">
    <property type="entry name" value="Cys/Met-Metab_PyrdxlP-dep_enz"/>
</dbReference>
<dbReference type="EMBL" id="CAADFU010000047">
    <property type="protein sequence ID" value="VFK45046.1"/>
    <property type="molecule type" value="Genomic_DNA"/>
</dbReference>
<comment type="catalytic activity">
    <reaction evidence="3">
        <text>O-succinyl-L-homoserine + hydrogen sulfide = L-homocysteine + succinate</text>
        <dbReference type="Rhea" id="RHEA:27826"/>
        <dbReference type="ChEBI" id="CHEBI:29919"/>
        <dbReference type="ChEBI" id="CHEBI:30031"/>
        <dbReference type="ChEBI" id="CHEBI:57661"/>
        <dbReference type="ChEBI" id="CHEBI:58199"/>
    </reaction>
</comment>
<dbReference type="EC" id="2.5.1.-" evidence="3"/>
<dbReference type="Pfam" id="PF01053">
    <property type="entry name" value="Cys_Met_Meta_PP"/>
    <property type="match status" value="1"/>
</dbReference>
<dbReference type="GO" id="GO:0071268">
    <property type="term" value="P:homocysteine biosynthetic process"/>
    <property type="evidence" value="ECO:0007669"/>
    <property type="project" value="InterPro"/>
</dbReference>
<dbReference type="GO" id="GO:0019346">
    <property type="term" value="P:transsulfuration"/>
    <property type="evidence" value="ECO:0007669"/>
    <property type="project" value="InterPro"/>
</dbReference>
<evidence type="ECO:0000256" key="5">
    <source>
        <dbReference type="RuleBase" id="RU362118"/>
    </source>
</evidence>
<comment type="similarity">
    <text evidence="3">Belongs to the trans-sulfuration enzymes family. MetZ subfamily.</text>
</comment>
<comment type="function">
    <text evidence="3">Catalyzes the formation of L-homocysteine from O-succinyl-L-homoserine (OSHS) and hydrogen sulfide.</text>
</comment>
<gene>
    <name evidence="3" type="primary">metZ</name>
    <name evidence="7" type="ORF">BECKSD772E_GA0070983_10478</name>
    <name evidence="6" type="ORF">BECKSD772F_GA0070984_10738</name>
</gene>
<dbReference type="InterPro" id="IPR006234">
    <property type="entry name" value="O-succ-hSer_sulfhydrylase"/>
</dbReference>
<dbReference type="PANTHER" id="PTHR11808">
    <property type="entry name" value="TRANS-SULFURATION ENZYME FAMILY MEMBER"/>
    <property type="match status" value="1"/>
</dbReference>
<comment type="pathway">
    <text evidence="3">Amino-acid biosynthesis; L-methionine biosynthesis via de novo pathway; L-homocysteine from O-succinyl-L-homoserine: step 1/1.</text>
</comment>
<dbReference type="GO" id="GO:0016846">
    <property type="term" value="F:carbon-sulfur lyase activity"/>
    <property type="evidence" value="ECO:0007669"/>
    <property type="project" value="TreeGrafter"/>
</dbReference>
<dbReference type="Gene3D" id="3.90.1150.10">
    <property type="entry name" value="Aspartate Aminotransferase, domain 1"/>
    <property type="match status" value="1"/>
</dbReference>
<evidence type="ECO:0000256" key="2">
    <source>
        <dbReference type="ARBA" id="ARBA00022898"/>
    </source>
</evidence>
<dbReference type="PROSITE" id="PS00868">
    <property type="entry name" value="CYS_MET_METAB_PP"/>
    <property type="match status" value="1"/>
</dbReference>